<dbReference type="GeneID" id="2847020"/>
<dbReference type="AlphaFoldDB" id="Q6UVT9"/>
<geneLocation type="mitochondrion" evidence="1"/>
<name>Q6UVT9_TUPAK</name>
<sequence length="98" mass="11348">MSKIRKRPQEGSPFFDRSLSSKAERNWRHSSCYASPKVEKEQSLKLCIICFVLYAKLRPFVGKVNKRRFYPCELIATLSTNSVAMPLLFFGQTRVIIC</sequence>
<gene>
    <name evidence="1" type="primary">orf98a</name>
</gene>
<accession>Q6UVT9</accession>
<reference evidence="1" key="2">
    <citation type="journal article" date="2004" name="Mol. Biol. Evol.">
        <title>The complete mitochondrial DNA sequence of the green alga Pseudendoclonium akinetum (Ulvophyceae) highlights distinctive evolutionary trends in the chlorophyta and suggests a sister-group relationship between the Ulvophyceae and Chlorophyceae.</title>
        <authorList>
            <person name="Pombert J.F."/>
            <person name="Otis C."/>
            <person name="Lemieux C."/>
            <person name="Turmel M."/>
        </authorList>
    </citation>
    <scope>NUCLEOTIDE SEQUENCE</scope>
    <source>
        <strain evidence="1">UTEX 1912</strain>
    </source>
</reference>
<protein>
    <submittedName>
        <fullName evidence="1">Uncharacterized protein</fullName>
    </submittedName>
</protein>
<keyword evidence="1" id="KW-0496">Mitochondrion</keyword>
<dbReference type="EMBL" id="AY359242">
    <property type="protein sequence ID" value="AAQ18735.1"/>
    <property type="molecule type" value="Genomic_DNA"/>
</dbReference>
<dbReference type="RefSeq" id="YP_025776.1">
    <property type="nucleotide sequence ID" value="NC_005926.1"/>
</dbReference>
<reference evidence="1" key="1">
    <citation type="submission" date="2003-08" db="EMBL/GenBank/DDBJ databases">
        <authorList>
            <person name="Pombert J.-F."/>
            <person name="Otis C."/>
            <person name="Lemieux C."/>
            <person name="Turmel M."/>
        </authorList>
    </citation>
    <scope>NUCLEOTIDE SEQUENCE</scope>
    <source>
        <strain evidence="1">UTEX 1912</strain>
    </source>
</reference>
<evidence type="ECO:0000313" key="1">
    <source>
        <dbReference type="EMBL" id="AAQ18735.1"/>
    </source>
</evidence>
<proteinExistence type="predicted"/>
<organism evidence="1">
    <name type="scientific">Tupiella akineta</name>
    <name type="common">Green alga</name>
    <name type="synonym">Pseudendoclonium akinetum</name>
    <dbReference type="NCBI Taxonomy" id="160070"/>
    <lineage>
        <taxon>Eukaryota</taxon>
        <taxon>Viridiplantae</taxon>
        <taxon>Chlorophyta</taxon>
        <taxon>core chlorophytes</taxon>
        <taxon>Ulvophyceae</taxon>
        <taxon>OUU clade</taxon>
        <taxon>Ulotrichales</taxon>
        <taxon>Tupiellaceae</taxon>
        <taxon>Tupiella</taxon>
    </lineage>
</organism>